<dbReference type="InterPro" id="IPR011991">
    <property type="entry name" value="ArsR-like_HTH"/>
</dbReference>
<protein>
    <submittedName>
        <fullName evidence="1">Winged helix-turn-helix transcriptional regulator</fullName>
    </submittedName>
</protein>
<accession>A0A8A2VHT1</accession>
<name>A0A8A2VHT1_9EURY</name>
<dbReference type="Pfam" id="PF24033">
    <property type="entry name" value="DUF7342"/>
    <property type="match status" value="1"/>
</dbReference>
<dbReference type="CDD" id="cd00090">
    <property type="entry name" value="HTH_ARSR"/>
    <property type="match status" value="1"/>
</dbReference>
<dbReference type="KEGG" id="hakz:J0X25_04720"/>
<dbReference type="RefSeq" id="WP_207289991.1">
    <property type="nucleotide sequence ID" value="NZ_CP071462.1"/>
</dbReference>
<dbReference type="InterPro" id="IPR055766">
    <property type="entry name" value="DUF7342"/>
</dbReference>
<sequence>MAGDTDVNDVARDEWKAETTTFRRVRSVIKTTYDGATAGEVAERALVSETTARTHLEDLAETGFVETVSDRGATRYRRSTESLVLEQAQDMLENADAATLLTKVAEMQNEIDSYREETGVDEPEDISWKEADIDAERVRQWQTTRRNLGFAKVALALDQAADAVQGPNAV</sequence>
<keyword evidence="2" id="KW-1185">Reference proteome</keyword>
<gene>
    <name evidence="1" type="ORF">J0X25_04720</name>
</gene>
<proteinExistence type="predicted"/>
<dbReference type="Gene3D" id="1.10.10.10">
    <property type="entry name" value="Winged helix-like DNA-binding domain superfamily/Winged helix DNA-binding domain"/>
    <property type="match status" value="1"/>
</dbReference>
<dbReference type="GeneID" id="63186583"/>
<dbReference type="AlphaFoldDB" id="A0A8A2VHT1"/>
<dbReference type="SUPFAM" id="SSF46785">
    <property type="entry name" value="Winged helix' DNA-binding domain"/>
    <property type="match status" value="1"/>
</dbReference>
<dbReference type="Proteomes" id="UP000663203">
    <property type="component" value="Chromosome"/>
</dbReference>
<evidence type="ECO:0000313" key="1">
    <source>
        <dbReference type="EMBL" id="QSX00271.1"/>
    </source>
</evidence>
<dbReference type="InterPro" id="IPR036390">
    <property type="entry name" value="WH_DNA-bd_sf"/>
</dbReference>
<reference evidence="1 2" key="1">
    <citation type="submission" date="2021-03" db="EMBL/GenBank/DDBJ databases">
        <title>Haloterrigena longa sp. nov. and Haloterrigena limicola sp. nov., extremely halophilic archaea isolated from a salt lake.</title>
        <authorList>
            <person name="Henglin C."/>
        </authorList>
    </citation>
    <scope>NUCLEOTIDE SEQUENCE [LARGE SCALE GENOMIC DNA]</scope>
    <source>
        <strain evidence="1 2">KZCA68</strain>
    </source>
</reference>
<dbReference type="EMBL" id="CP071462">
    <property type="protein sequence ID" value="QSX00271.1"/>
    <property type="molecule type" value="Genomic_DNA"/>
</dbReference>
<evidence type="ECO:0000313" key="2">
    <source>
        <dbReference type="Proteomes" id="UP000663203"/>
    </source>
</evidence>
<organism evidence="1 2">
    <name type="scientific">Haloterrigena alkaliphila</name>
    <dbReference type="NCBI Taxonomy" id="2816475"/>
    <lineage>
        <taxon>Archaea</taxon>
        <taxon>Methanobacteriati</taxon>
        <taxon>Methanobacteriota</taxon>
        <taxon>Stenosarchaea group</taxon>
        <taxon>Halobacteria</taxon>
        <taxon>Halobacteriales</taxon>
        <taxon>Natrialbaceae</taxon>
        <taxon>Haloterrigena</taxon>
    </lineage>
</organism>
<dbReference type="InterPro" id="IPR036388">
    <property type="entry name" value="WH-like_DNA-bd_sf"/>
</dbReference>